<dbReference type="Proteomes" id="UP001365542">
    <property type="component" value="Unassembled WGS sequence"/>
</dbReference>
<dbReference type="InterPro" id="IPR044066">
    <property type="entry name" value="TRIAD_supradom"/>
</dbReference>
<dbReference type="SUPFAM" id="SSF53300">
    <property type="entry name" value="vWA-like"/>
    <property type="match status" value="1"/>
</dbReference>
<sequence length="1039" mass="117118">MASSSKSTSAAPAAEQYDLCLITDATGSMMTYLAALQQSLPQILALSKLTSAFTSISVIAYRDYDKDNLRLNKQIEFSGWYNVNGTKTGGKRIDLIQFAKDIRICGGADYPEASKTAIYTLIKNIHPGRRTLCFWYTDAPPHSETSRSWGGQRQKELAELKKDPIGRECMDWISCCRLMAKNRVQVMSVLDSSLDIHASWYAMLSAATNGIAVTLDRVEANRISLVSMDLLMAWLNQTPRTVAEKGVMTLSWPSSLAKKFKAVKDETPKMSGGFLPKFDNDRVLAHKLEKTQYDVKKDVHHTRAPVQDFSLHFAADPEYQNLVYETLESIIEFDVSTISLNPVFGELWRVMCAERGSESRDRVVNAFAVAVNNMSDGPIKNNMKIWLEESYNQTKEIERIMAAVPESDQYPAVCIDPTEVGVGAAHWARADLLEIARSCHHKVLKRLGKVLTKLVFIPSKEECPAHLQNDKIVEKIPFVLAKKEHKRHFWKILLHLVLPGTFLSARAGALLAALCMKIGVNIPGFQEAARETLVAFRGKWADIEVGENWSLECMRLLTYCDEKDRRKGKEGLLTDSEVDLFKKLNAYKLAELNLDTELNALIPFTPEKTQGWIGPTIKCRKCHFDRSVTIMAPNSVCGICAFTDHEDAEAREASIKKRAETEQGDKTLKHWVQCGNDKCRATYVVYDVEKLNVRPKCHYCRFPDKERAAPCVTCKKCTNRIIWPAEYRTKAMEDFECGFCQEGRPTIMSYVTTAREINKENGTSWILGKDGAEIGFMNRSIYAGVKLQGMEKMQNSITIFPDTENLTLTIRYKAIQNLPELLEEYKKWISSNTIEYKTCNLCFDSSFKPQDLHEACGRRGCHNKICTDCIKGWYGQNLPGKVVNLNSLQCPFCRRAPAAKILRGYGLNVATLAGVKEAVEKRGKWIFGWCIDCDTAKPYIERVCAAGGQPVELNNFCCEDCEEKKRKPGPRDIKPCPKCTVMTEKLYGCNHITCPCGEHWCYICGKAFASHQIYQHLSSAHGGIFMPDDDIEGPDEDDY</sequence>
<dbReference type="PROSITE" id="PS50089">
    <property type="entry name" value="ZF_RING_2"/>
    <property type="match status" value="1"/>
</dbReference>
<evidence type="ECO:0000313" key="10">
    <source>
        <dbReference type="EMBL" id="KAK6543046.1"/>
    </source>
</evidence>
<evidence type="ECO:0008006" key="12">
    <source>
        <dbReference type="Google" id="ProtNLM"/>
    </source>
</evidence>
<comment type="caution">
    <text evidence="10">The sequence shown here is derived from an EMBL/GenBank/DDBJ whole genome shotgun (WGS) entry which is preliminary data.</text>
</comment>
<keyword evidence="2" id="KW-0479">Metal-binding</keyword>
<organism evidence="10 11">
    <name type="scientific">Orbilia ellipsospora</name>
    <dbReference type="NCBI Taxonomy" id="2528407"/>
    <lineage>
        <taxon>Eukaryota</taxon>
        <taxon>Fungi</taxon>
        <taxon>Dikarya</taxon>
        <taxon>Ascomycota</taxon>
        <taxon>Pezizomycotina</taxon>
        <taxon>Orbiliomycetes</taxon>
        <taxon>Orbiliales</taxon>
        <taxon>Orbiliaceae</taxon>
        <taxon>Orbilia</taxon>
    </lineage>
</organism>
<proteinExistence type="predicted"/>
<accession>A0AAV9XM58</accession>
<keyword evidence="11" id="KW-1185">Reference proteome</keyword>
<dbReference type="PANTHER" id="PTHR11685">
    <property type="entry name" value="RBR FAMILY RING FINGER AND IBR DOMAIN-CONTAINING"/>
    <property type="match status" value="1"/>
</dbReference>
<evidence type="ECO:0000259" key="9">
    <source>
        <dbReference type="PROSITE" id="PS51873"/>
    </source>
</evidence>
<dbReference type="Gene3D" id="1.20.120.1750">
    <property type="match status" value="1"/>
</dbReference>
<dbReference type="Pfam" id="PF26200">
    <property type="entry name" value="Rcat_RNF216"/>
    <property type="match status" value="1"/>
</dbReference>
<dbReference type="AlphaFoldDB" id="A0AAV9XM58"/>
<keyword evidence="4 7" id="KW-0863">Zinc-finger</keyword>
<evidence type="ECO:0000256" key="1">
    <source>
        <dbReference type="ARBA" id="ARBA00022679"/>
    </source>
</evidence>
<dbReference type="GO" id="GO:0008270">
    <property type="term" value="F:zinc ion binding"/>
    <property type="evidence" value="ECO:0007669"/>
    <property type="project" value="UniProtKB-KW"/>
</dbReference>
<dbReference type="InterPro" id="IPR031127">
    <property type="entry name" value="E3_UB_ligase_RBR"/>
</dbReference>
<gene>
    <name evidence="10" type="ORF">TWF694_006975</name>
</gene>
<keyword evidence="3" id="KW-0677">Repeat</keyword>
<evidence type="ECO:0000259" key="8">
    <source>
        <dbReference type="PROSITE" id="PS50089"/>
    </source>
</evidence>
<dbReference type="SUPFAM" id="SSF57850">
    <property type="entry name" value="RING/U-box"/>
    <property type="match status" value="2"/>
</dbReference>
<dbReference type="PROSITE" id="PS51873">
    <property type="entry name" value="TRIAD"/>
    <property type="match status" value="1"/>
</dbReference>
<feature type="domain" description="RING-type" evidence="8">
    <location>
        <begin position="839"/>
        <end position="894"/>
    </location>
</feature>
<evidence type="ECO:0000256" key="7">
    <source>
        <dbReference type="PROSITE-ProRule" id="PRU00175"/>
    </source>
</evidence>
<evidence type="ECO:0000256" key="2">
    <source>
        <dbReference type="ARBA" id="ARBA00022723"/>
    </source>
</evidence>
<dbReference type="EMBL" id="JAVHJO010000002">
    <property type="protein sequence ID" value="KAK6543046.1"/>
    <property type="molecule type" value="Genomic_DNA"/>
</dbReference>
<dbReference type="GO" id="GO:0016567">
    <property type="term" value="P:protein ubiquitination"/>
    <property type="evidence" value="ECO:0007669"/>
    <property type="project" value="InterPro"/>
</dbReference>
<dbReference type="InterPro" id="IPR001841">
    <property type="entry name" value="Znf_RING"/>
</dbReference>
<reference evidence="10 11" key="1">
    <citation type="submission" date="2019-10" db="EMBL/GenBank/DDBJ databases">
        <authorList>
            <person name="Palmer J.M."/>
        </authorList>
    </citation>
    <scope>NUCLEOTIDE SEQUENCE [LARGE SCALE GENOMIC DNA]</scope>
    <source>
        <strain evidence="10 11">TWF694</strain>
    </source>
</reference>
<keyword evidence="5" id="KW-0833">Ubl conjugation pathway</keyword>
<protein>
    <recommendedName>
        <fullName evidence="12">RING-type domain-containing protein</fullName>
    </recommendedName>
</protein>
<keyword evidence="1" id="KW-0808">Transferase</keyword>
<evidence type="ECO:0000256" key="6">
    <source>
        <dbReference type="ARBA" id="ARBA00022833"/>
    </source>
</evidence>
<name>A0AAV9XM58_9PEZI</name>
<evidence type="ECO:0000256" key="5">
    <source>
        <dbReference type="ARBA" id="ARBA00022786"/>
    </source>
</evidence>
<feature type="domain" description="RING-type" evidence="9">
    <location>
        <begin position="835"/>
        <end position="1027"/>
    </location>
</feature>
<dbReference type="Gene3D" id="3.40.50.410">
    <property type="entry name" value="von Willebrand factor, type A domain"/>
    <property type="match status" value="1"/>
</dbReference>
<dbReference type="InterPro" id="IPR036465">
    <property type="entry name" value="vWFA_dom_sf"/>
</dbReference>
<evidence type="ECO:0000313" key="11">
    <source>
        <dbReference type="Proteomes" id="UP001365542"/>
    </source>
</evidence>
<evidence type="ECO:0000256" key="3">
    <source>
        <dbReference type="ARBA" id="ARBA00022737"/>
    </source>
</evidence>
<evidence type="ECO:0000256" key="4">
    <source>
        <dbReference type="ARBA" id="ARBA00022771"/>
    </source>
</evidence>
<keyword evidence="6" id="KW-0862">Zinc</keyword>
<dbReference type="GO" id="GO:0004842">
    <property type="term" value="F:ubiquitin-protein transferase activity"/>
    <property type="evidence" value="ECO:0007669"/>
    <property type="project" value="InterPro"/>
</dbReference>